<feature type="signal peptide" evidence="2">
    <location>
        <begin position="1"/>
        <end position="22"/>
    </location>
</feature>
<gene>
    <name evidence="4" type="ORF">ENQ76_08435</name>
</gene>
<name>A0A7C2K0Q5_9PLAN</name>
<sequence>MNRLLRGIAVVAFSLLAGFVGADEIAVHQNLTYAEIGDTKLQLDLAMPKDGDGPFPGIVFIHGGGWSGGNRHAFRGKIEEAARRGYVAATISYRLTQPDKETGTPKEPFPAQIHDCKAAIRWLRAHAGEYKLDRDRIGVIGASAGGHLSLLVGLSSKEDGLDGDEGNLSYSSRVQAVVNIFGPTDLVRCYESSPGAVGFLKALCNGTPESAAAAYRSASPVTYITTDDPPVLTLHGDKDALVPPEQATILDERLKAAGVKHELKLLADQGHGFRGDAAQEADDAAWSFFDRYLKPSKN</sequence>
<dbReference type="InterPro" id="IPR049492">
    <property type="entry name" value="BD-FAE-like_dom"/>
</dbReference>
<organism evidence="4">
    <name type="scientific">Schlesneria paludicola</name>
    <dbReference type="NCBI Taxonomy" id="360056"/>
    <lineage>
        <taxon>Bacteria</taxon>
        <taxon>Pseudomonadati</taxon>
        <taxon>Planctomycetota</taxon>
        <taxon>Planctomycetia</taxon>
        <taxon>Planctomycetales</taxon>
        <taxon>Planctomycetaceae</taxon>
        <taxon>Schlesneria</taxon>
    </lineage>
</organism>
<keyword evidence="2" id="KW-0732">Signal</keyword>
<proteinExistence type="predicted"/>
<feature type="chain" id="PRO_5028259554" evidence="2">
    <location>
        <begin position="23"/>
        <end position="298"/>
    </location>
</feature>
<keyword evidence="1 4" id="KW-0378">Hydrolase</keyword>
<comment type="caution">
    <text evidence="4">The sequence shown here is derived from an EMBL/GenBank/DDBJ whole genome shotgun (WGS) entry which is preliminary data.</text>
</comment>
<dbReference type="Pfam" id="PF20434">
    <property type="entry name" value="BD-FAE"/>
    <property type="match status" value="1"/>
</dbReference>
<dbReference type="InterPro" id="IPR029058">
    <property type="entry name" value="AB_hydrolase_fold"/>
</dbReference>
<dbReference type="Gene3D" id="3.40.50.1820">
    <property type="entry name" value="alpha/beta hydrolase"/>
    <property type="match status" value="1"/>
</dbReference>
<evidence type="ECO:0000313" key="4">
    <source>
        <dbReference type="EMBL" id="HEN15478.1"/>
    </source>
</evidence>
<dbReference type="SUPFAM" id="SSF53474">
    <property type="entry name" value="alpha/beta-Hydrolases"/>
    <property type="match status" value="1"/>
</dbReference>
<accession>A0A7C2K0Q5</accession>
<dbReference type="PANTHER" id="PTHR48081">
    <property type="entry name" value="AB HYDROLASE SUPERFAMILY PROTEIN C4A8.06C"/>
    <property type="match status" value="1"/>
</dbReference>
<dbReference type="InterPro" id="IPR050300">
    <property type="entry name" value="GDXG_lipolytic_enzyme"/>
</dbReference>
<evidence type="ECO:0000256" key="1">
    <source>
        <dbReference type="ARBA" id="ARBA00022801"/>
    </source>
</evidence>
<dbReference type="AlphaFoldDB" id="A0A7C2K0Q5"/>
<evidence type="ECO:0000256" key="2">
    <source>
        <dbReference type="SAM" id="SignalP"/>
    </source>
</evidence>
<evidence type="ECO:0000259" key="3">
    <source>
        <dbReference type="Pfam" id="PF20434"/>
    </source>
</evidence>
<dbReference type="EMBL" id="DSOK01000244">
    <property type="protein sequence ID" value="HEN15478.1"/>
    <property type="molecule type" value="Genomic_DNA"/>
</dbReference>
<dbReference type="GO" id="GO:0016787">
    <property type="term" value="F:hydrolase activity"/>
    <property type="evidence" value="ECO:0007669"/>
    <property type="project" value="UniProtKB-KW"/>
</dbReference>
<protein>
    <submittedName>
        <fullName evidence="4">Alpha/beta hydrolase</fullName>
    </submittedName>
</protein>
<reference evidence="4" key="1">
    <citation type="journal article" date="2020" name="mSystems">
        <title>Genome- and Community-Level Interaction Insights into Carbon Utilization and Element Cycling Functions of Hydrothermarchaeota in Hydrothermal Sediment.</title>
        <authorList>
            <person name="Zhou Z."/>
            <person name="Liu Y."/>
            <person name="Xu W."/>
            <person name="Pan J."/>
            <person name="Luo Z.H."/>
            <person name="Li M."/>
        </authorList>
    </citation>
    <scope>NUCLEOTIDE SEQUENCE [LARGE SCALE GENOMIC DNA]</scope>
    <source>
        <strain evidence="4">SpSt-339</strain>
    </source>
</reference>
<dbReference type="PANTHER" id="PTHR48081:SF13">
    <property type="entry name" value="ALPHA_BETA HYDROLASE"/>
    <property type="match status" value="1"/>
</dbReference>
<feature type="domain" description="BD-FAE-like" evidence="3">
    <location>
        <begin position="43"/>
        <end position="254"/>
    </location>
</feature>